<dbReference type="PANTHER" id="PTHR30509:SF9">
    <property type="entry name" value="MULTIDRUG RESISTANCE PROTEIN MDTO"/>
    <property type="match status" value="1"/>
</dbReference>
<evidence type="ECO:0000256" key="3">
    <source>
        <dbReference type="ARBA" id="ARBA00022475"/>
    </source>
</evidence>
<feature type="transmembrane region" description="Helical" evidence="7">
    <location>
        <begin position="450"/>
        <end position="468"/>
    </location>
</feature>
<dbReference type="Pfam" id="PF04632">
    <property type="entry name" value="FUSC"/>
    <property type="match status" value="1"/>
</dbReference>
<feature type="transmembrane region" description="Helical" evidence="7">
    <location>
        <begin position="72"/>
        <end position="96"/>
    </location>
</feature>
<dbReference type="Proteomes" id="UP001301653">
    <property type="component" value="Unassembled WGS sequence"/>
</dbReference>
<name>A0ABU5V529_9GAMM</name>
<evidence type="ECO:0000256" key="4">
    <source>
        <dbReference type="ARBA" id="ARBA00022692"/>
    </source>
</evidence>
<dbReference type="RefSeq" id="WP_323439090.1">
    <property type="nucleotide sequence ID" value="NZ_JAYFUH010000248.1"/>
</dbReference>
<organism evidence="8 9">
    <name type="scientific">Stenotrophomonas capsici</name>
    <dbReference type="NCBI Taxonomy" id="3110230"/>
    <lineage>
        <taxon>Bacteria</taxon>
        <taxon>Pseudomonadati</taxon>
        <taxon>Pseudomonadota</taxon>
        <taxon>Gammaproteobacteria</taxon>
        <taxon>Lysobacterales</taxon>
        <taxon>Lysobacteraceae</taxon>
        <taxon>Stenotrophomonas</taxon>
    </lineage>
</organism>
<evidence type="ECO:0000256" key="6">
    <source>
        <dbReference type="ARBA" id="ARBA00023136"/>
    </source>
</evidence>
<keyword evidence="6 7" id="KW-0472">Membrane</keyword>
<evidence type="ECO:0000256" key="5">
    <source>
        <dbReference type="ARBA" id="ARBA00022989"/>
    </source>
</evidence>
<evidence type="ECO:0000313" key="9">
    <source>
        <dbReference type="Proteomes" id="UP001301653"/>
    </source>
</evidence>
<gene>
    <name evidence="8" type="ORF">VA603_12975</name>
</gene>
<keyword evidence="2" id="KW-0813">Transport</keyword>
<feature type="transmembrane region" description="Helical" evidence="7">
    <location>
        <begin position="34"/>
        <end position="60"/>
    </location>
</feature>
<comment type="caution">
    <text evidence="8">The sequence shown here is derived from an EMBL/GenBank/DDBJ whole genome shotgun (WGS) entry which is preliminary data.</text>
</comment>
<reference evidence="8 9" key="1">
    <citation type="submission" date="2023-12" db="EMBL/GenBank/DDBJ databases">
        <title>Stenotrophomonas guangdongensis sp. nov., isolated from wilted pepper plants (Capsicum annuum).</title>
        <authorList>
            <person name="Qiu M."/>
            <person name="Li Y."/>
            <person name="Liu Q."/>
            <person name="Zhang X."/>
            <person name="Huang Y."/>
            <person name="Guo R."/>
            <person name="Hu M."/>
            <person name="Zhou J."/>
            <person name="Zhou X."/>
        </authorList>
    </citation>
    <scope>NUCLEOTIDE SEQUENCE [LARGE SCALE GENOMIC DNA]</scope>
    <source>
        <strain evidence="8 9">MH1</strain>
    </source>
</reference>
<evidence type="ECO:0000256" key="2">
    <source>
        <dbReference type="ARBA" id="ARBA00022448"/>
    </source>
</evidence>
<feature type="transmembrane region" description="Helical" evidence="7">
    <location>
        <begin position="424"/>
        <end position="443"/>
    </location>
</feature>
<proteinExistence type="predicted"/>
<keyword evidence="9" id="KW-1185">Reference proteome</keyword>
<protein>
    <submittedName>
        <fullName evidence="8">FUSC family protein</fullName>
    </submittedName>
</protein>
<feature type="transmembrane region" description="Helical" evidence="7">
    <location>
        <begin position="156"/>
        <end position="175"/>
    </location>
</feature>
<evidence type="ECO:0000313" key="8">
    <source>
        <dbReference type="EMBL" id="MEA5668455.1"/>
    </source>
</evidence>
<feature type="transmembrane region" description="Helical" evidence="7">
    <location>
        <begin position="396"/>
        <end position="418"/>
    </location>
</feature>
<dbReference type="InterPro" id="IPR006726">
    <property type="entry name" value="PHBA_efflux_AaeB/fusaric-R"/>
</dbReference>
<dbReference type="PANTHER" id="PTHR30509">
    <property type="entry name" value="P-HYDROXYBENZOIC ACID EFFLUX PUMP SUBUNIT-RELATED"/>
    <property type="match status" value="1"/>
</dbReference>
<accession>A0ABU5V529</accession>
<dbReference type="EMBL" id="JAYFUH010000248">
    <property type="protein sequence ID" value="MEA5668455.1"/>
    <property type="molecule type" value="Genomic_DNA"/>
</dbReference>
<feature type="transmembrane region" description="Helical" evidence="7">
    <location>
        <begin position="102"/>
        <end position="119"/>
    </location>
</feature>
<feature type="transmembrane region" description="Helical" evidence="7">
    <location>
        <begin position="488"/>
        <end position="514"/>
    </location>
</feature>
<comment type="subcellular location">
    <subcellularLocation>
        <location evidence="1">Cell membrane</location>
        <topology evidence="1">Multi-pass membrane protein</topology>
    </subcellularLocation>
</comment>
<evidence type="ECO:0000256" key="7">
    <source>
        <dbReference type="SAM" id="Phobius"/>
    </source>
</evidence>
<keyword evidence="5 7" id="KW-1133">Transmembrane helix</keyword>
<sequence length="621" mass="64783">MAMPAPEPARGRFLPRLRDIVSPRPGRAAFAVRIALTCTLTVLVAEINGIPEIALAAYVVFFMNNADRTRSVLAATLFLLLTNVLIGTLILVAGQVLDWPPLRLLAMAGFSVALLFLASASRLKPLAPIIAMILVYALDAIGRLPGAELATRALLYAWLLIALPSAVTLVVNLLIGPAPVPLARQGIATALHDTAKLLRQSDPGTRARLQAQRGQGSAATLALLHAAGLGKEAPVGTLAALRAAAGTTEALLMLGLAIDASEGVPDAWKHGAAERLDGMAAILAAGSHPVDITAVAFDTQCASTPVALLQDFNALLVQFATAASDGANAPPAASSRFLAADAWTNPAHVRHALKVTAAAMLCYLFYSATEWQGIHTSLITCYMVALGSTAETTEKLLLRITGAVAGAIVGLVLIVWVLPGLDDISGLLALVAGAAFIGGWIVASGPRVGYIGFQFSFAVFLCVIQGTAPAFDLAVARDRIVGILIGNAVVYLMFAHVWPVSIAGTIDSASAALLRQLVRLARMPADITRLKALAAVRAQAQAIAHQLEVAGLEPRRLRKPSAWSTKHGQVLREAAAAEQHLLLEPAAAETCVQQLQQLADALDHSISGDAVDTPGAARHAN</sequence>
<keyword evidence="4 7" id="KW-0812">Transmembrane</keyword>
<feature type="transmembrane region" description="Helical" evidence="7">
    <location>
        <begin position="126"/>
        <end position="144"/>
    </location>
</feature>
<keyword evidence="3" id="KW-1003">Cell membrane</keyword>
<evidence type="ECO:0000256" key="1">
    <source>
        <dbReference type="ARBA" id="ARBA00004651"/>
    </source>
</evidence>